<keyword evidence="3 5" id="KW-0143">Chaperone</keyword>
<dbReference type="GO" id="GO:0051082">
    <property type="term" value="F:unfolded protein binding"/>
    <property type="evidence" value="ECO:0007669"/>
    <property type="project" value="UniProtKB-UniRule"/>
</dbReference>
<dbReference type="InterPro" id="IPR011599">
    <property type="entry name" value="PFD_alpha_archaea"/>
</dbReference>
<keyword evidence="5" id="KW-0963">Cytoplasm</keyword>
<name>A0A7J3VTY3_CALS0</name>
<evidence type="ECO:0000256" key="1">
    <source>
        <dbReference type="ARBA" id="ARBA00010048"/>
    </source>
</evidence>
<proteinExistence type="inferred from homology"/>
<dbReference type="EMBL" id="DRXH01000080">
    <property type="protein sequence ID" value="HHM44133.1"/>
    <property type="molecule type" value="Genomic_DNA"/>
</dbReference>
<organism evidence="8">
    <name type="scientific">Caldiarchaeum subterraneum</name>
    <dbReference type="NCBI Taxonomy" id="311458"/>
    <lineage>
        <taxon>Archaea</taxon>
        <taxon>Nitrososphaerota</taxon>
        <taxon>Candidatus Caldarchaeales</taxon>
        <taxon>Candidatus Caldarchaeaceae</taxon>
        <taxon>Candidatus Caldarchaeum</taxon>
    </lineage>
</organism>
<comment type="subcellular location">
    <subcellularLocation>
        <location evidence="5">Cytoplasm</location>
    </subcellularLocation>
</comment>
<feature type="coiled-coil region" evidence="7">
    <location>
        <begin position="10"/>
        <end position="44"/>
    </location>
</feature>
<accession>A0A7J3VTY3</accession>
<dbReference type="NCBIfam" id="TIGR00293">
    <property type="entry name" value="prefoldin subunit alpha"/>
    <property type="match status" value="1"/>
</dbReference>
<comment type="subunit">
    <text evidence="2 5">Heterohexamer of two alpha and four beta subunits.</text>
</comment>
<comment type="similarity">
    <text evidence="5">Belongs to the prefoldin alpha subunit family.</text>
</comment>
<dbReference type="InterPro" id="IPR009053">
    <property type="entry name" value="Prefoldin"/>
</dbReference>
<comment type="caution">
    <text evidence="8">The sequence shown here is derived from an EMBL/GenBank/DDBJ whole genome shotgun (WGS) entry which is preliminary data.</text>
</comment>
<evidence type="ECO:0000256" key="5">
    <source>
        <dbReference type="HAMAP-Rule" id="MF_00308"/>
    </source>
</evidence>
<dbReference type="Pfam" id="PF02996">
    <property type="entry name" value="Prefoldin"/>
    <property type="match status" value="1"/>
</dbReference>
<comment type="function">
    <text evidence="4 5">Molecular chaperone capable of stabilizing a range of proteins. Seems to fulfill an ATP-independent, HSP70-like function in archaeal de novo protein folding.</text>
</comment>
<evidence type="ECO:0000256" key="3">
    <source>
        <dbReference type="ARBA" id="ARBA00023186"/>
    </source>
</evidence>
<evidence type="ECO:0000256" key="6">
    <source>
        <dbReference type="NCBIfam" id="TIGR00293"/>
    </source>
</evidence>
<gene>
    <name evidence="5 8" type="primary">pfdA</name>
    <name evidence="8" type="ORF">ENM31_02400</name>
</gene>
<evidence type="ECO:0000313" key="8">
    <source>
        <dbReference type="EMBL" id="HHM44133.1"/>
    </source>
</evidence>
<evidence type="ECO:0000256" key="2">
    <source>
        <dbReference type="ARBA" id="ARBA00011716"/>
    </source>
</evidence>
<evidence type="ECO:0000256" key="7">
    <source>
        <dbReference type="SAM" id="Coils"/>
    </source>
</evidence>
<dbReference type="SUPFAM" id="SSF46579">
    <property type="entry name" value="Prefoldin"/>
    <property type="match status" value="1"/>
</dbReference>
<reference evidence="8" key="1">
    <citation type="journal article" date="2020" name="mSystems">
        <title>Genome- and Community-Level Interaction Insights into Carbon Utilization and Element Cycling Functions of Hydrothermarchaeota in Hydrothermal Sediment.</title>
        <authorList>
            <person name="Zhou Z."/>
            <person name="Liu Y."/>
            <person name="Xu W."/>
            <person name="Pan J."/>
            <person name="Luo Z.H."/>
            <person name="Li M."/>
        </authorList>
    </citation>
    <scope>NUCLEOTIDE SEQUENCE [LARGE SCALE GENOMIC DNA]</scope>
    <source>
        <strain evidence="8">SpSt-1074</strain>
    </source>
</reference>
<dbReference type="HAMAP" id="MF_00308">
    <property type="entry name" value="PfdA"/>
    <property type="match status" value="1"/>
</dbReference>
<dbReference type="CDD" id="cd23160">
    <property type="entry name" value="Prefoldin_alpha_GimC"/>
    <property type="match status" value="1"/>
</dbReference>
<sequence length="145" mass="16011">MLYSMSEAEITQALEELQLIDRLVAELQARVLAVQRSLVEHEEAVKLLEEMKKSGEKMRVMVPLGAGAFAEASFESLEKVTVNLGAGVYAVKALDDTQQLLTKRSQNLQAVLESLTKRIGDYSARAEELRRFLGSALASQRTQGT</sequence>
<evidence type="ECO:0000256" key="4">
    <source>
        <dbReference type="ARBA" id="ARBA00025077"/>
    </source>
</evidence>
<dbReference type="GO" id="GO:0016272">
    <property type="term" value="C:prefoldin complex"/>
    <property type="evidence" value="ECO:0007669"/>
    <property type="project" value="UniProtKB-UniRule"/>
</dbReference>
<comment type="similarity">
    <text evidence="1">Belongs to the prefoldin subunit alpha family.</text>
</comment>
<dbReference type="GO" id="GO:0006457">
    <property type="term" value="P:protein folding"/>
    <property type="evidence" value="ECO:0007669"/>
    <property type="project" value="UniProtKB-UniRule"/>
</dbReference>
<protein>
    <recommendedName>
        <fullName evidence="5 6">Prefoldin subunit alpha</fullName>
    </recommendedName>
    <alternativeName>
        <fullName evidence="5">GimC subunit alpha</fullName>
    </alternativeName>
</protein>
<dbReference type="AlphaFoldDB" id="A0A7J3VTY3"/>
<dbReference type="InterPro" id="IPR004127">
    <property type="entry name" value="Prefoldin_subunit_alpha"/>
</dbReference>
<keyword evidence="7" id="KW-0175">Coiled coil</keyword>
<dbReference type="GO" id="GO:0005737">
    <property type="term" value="C:cytoplasm"/>
    <property type="evidence" value="ECO:0007669"/>
    <property type="project" value="UniProtKB-SubCell"/>
</dbReference>
<dbReference type="Gene3D" id="1.10.287.370">
    <property type="match status" value="1"/>
</dbReference>